<gene>
    <name evidence="1" type="ORF">Ga0080574_TMP928</name>
</gene>
<keyword evidence="2" id="KW-1185">Reference proteome</keyword>
<evidence type="ECO:0000313" key="2">
    <source>
        <dbReference type="Proteomes" id="UP000187059"/>
    </source>
</evidence>
<protein>
    <submittedName>
        <fullName evidence="1">Uncharacterized protein</fullName>
    </submittedName>
</protein>
<proteinExistence type="predicted"/>
<organism evidence="1 2">
    <name type="scientific">Salipiger abyssi</name>
    <dbReference type="NCBI Taxonomy" id="1250539"/>
    <lineage>
        <taxon>Bacteria</taxon>
        <taxon>Pseudomonadati</taxon>
        <taxon>Pseudomonadota</taxon>
        <taxon>Alphaproteobacteria</taxon>
        <taxon>Rhodobacterales</taxon>
        <taxon>Roseobacteraceae</taxon>
        <taxon>Salipiger</taxon>
    </lineage>
</organism>
<dbReference type="KEGG" id="paby:Ga0080574_TMP928"/>
<dbReference type="Proteomes" id="UP000187059">
    <property type="component" value="Chromosome"/>
</dbReference>
<name>A0A1P8UPC2_9RHOB</name>
<sequence>MIAADCASRPCVGLLPPVPRDLIGLVPGHPAHIARLVPAIPVDAEQSVPLTGGFADVCEEHMEVAPRLVKGDAGDVVLRSFRIDHGMDDMRPRLVLFGFDEALPRLCRSPYINATDLDAFLGGGDRDIAGFRNIRRSLRQTRERFAIHNLRDLVPAARHTASVKVKSVGCQSTELPDPTTLLVLQVFLCCATVQLHHRKGVRTVFTNCCMQRVQASDRSTSGLIAMELPATFQGLNGQPNIGFARRPMTDRVDDAIGNSPIGNSAKRLLRGHPSFDPSVDGLLRRQGLQIPASLL</sequence>
<evidence type="ECO:0000313" key="1">
    <source>
        <dbReference type="EMBL" id="APZ51262.1"/>
    </source>
</evidence>
<reference evidence="1 2" key="1">
    <citation type="submission" date="2016-04" db="EMBL/GenBank/DDBJ databases">
        <title>Deep-sea bacteria in the southern Pacific.</title>
        <authorList>
            <person name="Tang K."/>
        </authorList>
    </citation>
    <scope>NUCLEOTIDE SEQUENCE [LARGE SCALE GENOMIC DNA]</scope>
    <source>
        <strain evidence="1 2">JLT2014</strain>
    </source>
</reference>
<accession>A0A1P8UPC2</accession>
<dbReference type="AlphaFoldDB" id="A0A1P8UPC2"/>
<dbReference type="EMBL" id="CP015093">
    <property type="protein sequence ID" value="APZ51262.1"/>
    <property type="molecule type" value="Genomic_DNA"/>
</dbReference>